<name>A0A9Q3GPR8_9BASI</name>
<dbReference type="Proteomes" id="UP000765509">
    <property type="component" value="Unassembled WGS sequence"/>
</dbReference>
<dbReference type="EMBL" id="AVOT02004077">
    <property type="protein sequence ID" value="MBW0475361.1"/>
    <property type="molecule type" value="Genomic_DNA"/>
</dbReference>
<dbReference type="AlphaFoldDB" id="A0A9Q3GPR8"/>
<gene>
    <name evidence="1" type="ORF">O181_015076</name>
</gene>
<organism evidence="1 2">
    <name type="scientific">Austropuccinia psidii MF-1</name>
    <dbReference type="NCBI Taxonomy" id="1389203"/>
    <lineage>
        <taxon>Eukaryota</taxon>
        <taxon>Fungi</taxon>
        <taxon>Dikarya</taxon>
        <taxon>Basidiomycota</taxon>
        <taxon>Pucciniomycotina</taxon>
        <taxon>Pucciniomycetes</taxon>
        <taxon>Pucciniales</taxon>
        <taxon>Sphaerophragmiaceae</taxon>
        <taxon>Austropuccinia</taxon>
    </lineage>
</organism>
<keyword evidence="2" id="KW-1185">Reference proteome</keyword>
<reference evidence="1" key="1">
    <citation type="submission" date="2021-03" db="EMBL/GenBank/DDBJ databases">
        <title>Draft genome sequence of rust myrtle Austropuccinia psidii MF-1, a brazilian biotype.</title>
        <authorList>
            <person name="Quecine M.C."/>
            <person name="Pachon D.M.R."/>
            <person name="Bonatelli M.L."/>
            <person name="Correr F.H."/>
            <person name="Franceschini L.M."/>
            <person name="Leite T.F."/>
            <person name="Margarido G.R.A."/>
            <person name="Almeida C.A."/>
            <person name="Ferrarezi J.A."/>
            <person name="Labate C.A."/>
        </authorList>
    </citation>
    <scope>NUCLEOTIDE SEQUENCE</scope>
    <source>
        <strain evidence="1">MF-1</strain>
    </source>
</reference>
<proteinExistence type="predicted"/>
<evidence type="ECO:0000313" key="1">
    <source>
        <dbReference type="EMBL" id="MBW0475361.1"/>
    </source>
</evidence>
<evidence type="ECO:0000313" key="2">
    <source>
        <dbReference type="Proteomes" id="UP000765509"/>
    </source>
</evidence>
<comment type="caution">
    <text evidence="1">The sequence shown here is derived from an EMBL/GenBank/DDBJ whole genome shotgun (WGS) entry which is preliminary data.</text>
</comment>
<accession>A0A9Q3GPR8</accession>
<protein>
    <submittedName>
        <fullName evidence="1">Uncharacterized protein</fullName>
    </submittedName>
</protein>
<sequence length="240" mass="26356">MSSKLTELTESSPSVLCGSGILSQLASSGHLDPSQTYDGYKAVEVLDPACTKFGGKPIYSSSEVPISNINTEGVVKRIRYIASSPPDPDSEGSDQLDGEEVEVVHNSIGHEFSTSPSHPPAKIFQSHIIPTAPRAFQPTCSPDSPSSSTTRTALIPAVRPSPIVTSQQLQPVARYSRRREGLSPFPFPATEVFQQRENWPIQVTREDPNTERENKDAVSRFLRRVDRNSGEVIEYSWDCL</sequence>